<accession>A0A382R4Y0</accession>
<name>A0A382R4Y0_9ZZZZ</name>
<sequence length="44" mass="4856">MPDNNTFRLKFWGTRGSIACPGPDTVKYGGNTTCFEVTCGSRRI</sequence>
<dbReference type="EMBL" id="UINC01119169">
    <property type="protein sequence ID" value="SVC92794.1"/>
    <property type="molecule type" value="Genomic_DNA"/>
</dbReference>
<proteinExistence type="predicted"/>
<gene>
    <name evidence="1" type="ORF">METZ01_LOCUS345648</name>
</gene>
<organism evidence="1">
    <name type="scientific">marine metagenome</name>
    <dbReference type="NCBI Taxonomy" id="408172"/>
    <lineage>
        <taxon>unclassified sequences</taxon>
        <taxon>metagenomes</taxon>
        <taxon>ecological metagenomes</taxon>
    </lineage>
</organism>
<feature type="non-terminal residue" evidence="1">
    <location>
        <position position="44"/>
    </location>
</feature>
<evidence type="ECO:0008006" key="2">
    <source>
        <dbReference type="Google" id="ProtNLM"/>
    </source>
</evidence>
<reference evidence="1" key="1">
    <citation type="submission" date="2018-05" db="EMBL/GenBank/DDBJ databases">
        <authorList>
            <person name="Lanie J.A."/>
            <person name="Ng W.-L."/>
            <person name="Kazmierczak K.M."/>
            <person name="Andrzejewski T.M."/>
            <person name="Davidsen T.M."/>
            <person name="Wayne K.J."/>
            <person name="Tettelin H."/>
            <person name="Glass J.I."/>
            <person name="Rusch D."/>
            <person name="Podicherti R."/>
            <person name="Tsui H.-C.T."/>
            <person name="Winkler M.E."/>
        </authorList>
    </citation>
    <scope>NUCLEOTIDE SEQUENCE</scope>
</reference>
<dbReference type="AlphaFoldDB" id="A0A382R4Y0"/>
<protein>
    <recommendedName>
        <fullName evidence="2">MBL fold metallo-hydrolase</fullName>
    </recommendedName>
</protein>
<evidence type="ECO:0000313" key="1">
    <source>
        <dbReference type="EMBL" id="SVC92794.1"/>
    </source>
</evidence>